<dbReference type="InterPro" id="IPR032740">
    <property type="entry name" value="GxDLY"/>
</dbReference>
<evidence type="ECO:0000313" key="4">
    <source>
        <dbReference type="EMBL" id="QEG38263.1"/>
    </source>
</evidence>
<feature type="domain" description="SGNH hydrolase-type esterase N-terminal" evidence="3">
    <location>
        <begin position="45"/>
        <end position="190"/>
    </location>
</feature>
<keyword evidence="5" id="KW-1185">Reference proteome</keyword>
<feature type="domain" description="SGNH hydrolase-type esterase" evidence="2">
    <location>
        <begin position="198"/>
        <end position="374"/>
    </location>
</feature>
<dbReference type="OrthoDB" id="5624617at2"/>
<dbReference type="InterPro" id="IPR013830">
    <property type="entry name" value="SGNH_hydro"/>
</dbReference>
<dbReference type="GO" id="GO:0016788">
    <property type="term" value="F:hydrolase activity, acting on ester bonds"/>
    <property type="evidence" value="ECO:0007669"/>
    <property type="project" value="UniProtKB-ARBA"/>
</dbReference>
<dbReference type="PANTHER" id="PTHR30383:SF29">
    <property type="entry name" value="SGNH HYDROLASE-TYPE ESTERASE DOMAIN-CONTAINING PROTEIN"/>
    <property type="match status" value="1"/>
</dbReference>
<feature type="chain" id="PRO_5022790116" description="SGNH hydrolase-type esterase domain-containing protein" evidence="1">
    <location>
        <begin position="23"/>
        <end position="379"/>
    </location>
</feature>
<dbReference type="Proteomes" id="UP000325286">
    <property type="component" value="Chromosome"/>
</dbReference>
<dbReference type="Pfam" id="PF14606">
    <property type="entry name" value="Lipase_GDSL_3"/>
    <property type="match status" value="1"/>
</dbReference>
<evidence type="ECO:0000259" key="3">
    <source>
        <dbReference type="Pfam" id="PF14607"/>
    </source>
</evidence>
<evidence type="ECO:0000259" key="2">
    <source>
        <dbReference type="Pfam" id="PF14606"/>
    </source>
</evidence>
<dbReference type="Gene3D" id="2.60.120.260">
    <property type="entry name" value="Galactose-binding domain-like"/>
    <property type="match status" value="1"/>
</dbReference>
<dbReference type="Pfam" id="PF14607">
    <property type="entry name" value="GxDLY"/>
    <property type="match status" value="1"/>
</dbReference>
<proteinExistence type="predicted"/>
<dbReference type="EMBL" id="CP042914">
    <property type="protein sequence ID" value="QEG38263.1"/>
    <property type="molecule type" value="Genomic_DNA"/>
</dbReference>
<evidence type="ECO:0000256" key="1">
    <source>
        <dbReference type="SAM" id="SignalP"/>
    </source>
</evidence>
<reference evidence="4 5" key="1">
    <citation type="submission" date="2019-08" db="EMBL/GenBank/DDBJ databases">
        <title>Deep-cultivation of Planctomycetes and their phenomic and genomic characterization uncovers novel biology.</title>
        <authorList>
            <person name="Wiegand S."/>
            <person name="Jogler M."/>
            <person name="Boedeker C."/>
            <person name="Pinto D."/>
            <person name="Vollmers J."/>
            <person name="Rivas-Marin E."/>
            <person name="Kohn T."/>
            <person name="Peeters S.H."/>
            <person name="Heuer A."/>
            <person name="Rast P."/>
            <person name="Oberbeckmann S."/>
            <person name="Bunk B."/>
            <person name="Jeske O."/>
            <person name="Meyerdierks A."/>
            <person name="Storesund J.E."/>
            <person name="Kallscheuer N."/>
            <person name="Luecker S."/>
            <person name="Lage O.M."/>
            <person name="Pohl T."/>
            <person name="Merkel B.J."/>
            <person name="Hornburger P."/>
            <person name="Mueller R.-W."/>
            <person name="Bruemmer F."/>
            <person name="Labrenz M."/>
            <person name="Spormann A.M."/>
            <person name="Op den Camp H."/>
            <person name="Overmann J."/>
            <person name="Amann R."/>
            <person name="Jetten M.S.M."/>
            <person name="Mascher T."/>
            <person name="Medema M.H."/>
            <person name="Devos D.P."/>
            <person name="Kaster A.-K."/>
            <person name="Ovreas L."/>
            <person name="Rohde M."/>
            <person name="Galperin M.Y."/>
            <person name="Jogler C."/>
        </authorList>
    </citation>
    <scope>NUCLEOTIDE SEQUENCE [LARGE SCALE GENOMIC DNA]</scope>
    <source>
        <strain evidence="4 5">UC8</strain>
    </source>
</reference>
<dbReference type="KEGG" id="rul:UC8_02180"/>
<feature type="signal peptide" evidence="1">
    <location>
        <begin position="1"/>
        <end position="22"/>
    </location>
</feature>
<name>A0A5B9QWD9_9BACT</name>
<accession>A0A5B9QWD9</accession>
<dbReference type="InterPro" id="IPR036514">
    <property type="entry name" value="SGNH_hydro_sf"/>
</dbReference>
<dbReference type="PANTHER" id="PTHR30383">
    <property type="entry name" value="THIOESTERASE 1/PROTEASE 1/LYSOPHOSPHOLIPASE L1"/>
    <property type="match status" value="1"/>
</dbReference>
<dbReference type="CDD" id="cd01844">
    <property type="entry name" value="SGNH_hydrolase_like_6"/>
    <property type="match status" value="1"/>
</dbReference>
<sequence precursor="true">MTALIRNLFATWMIFAVSYSFAQDVAIEKLDPEMQVSKKTVEGLDWYDVTQWGVEGRILPDQDRQQWFDRLPASAQQSVTKAVWSLSRDSAGMMVRFKTDATAIHVHYKLKKGNLAMAHMPATGVSGVDLYARDEDGRWRWVQVTRPSSQEIKTQIISGLAAGEREYAAYLPLYNGVQFMSIGVKPGSHFEALAPRPKPIVFYGTSITHGACASRPGMVHTAILGRRFDMPVVNLGFSGNGRMDKAVGDYLTQIDAAVYVIDCLPNMGPADVTKKCIPLVKQLRAARPNTPIVLVEDRRNTNDWILPSRQQHHTKNHAALQAAYNSLVDEGVSNLHYIPGDYLYGDDSEGATDGSHASDLGFMRQAELFEPVLRKAMGK</sequence>
<dbReference type="InterPro" id="IPR051532">
    <property type="entry name" value="Ester_Hydrolysis_Enzymes"/>
</dbReference>
<organism evidence="4 5">
    <name type="scientific">Roseimaritima ulvae</name>
    <dbReference type="NCBI Taxonomy" id="980254"/>
    <lineage>
        <taxon>Bacteria</taxon>
        <taxon>Pseudomonadati</taxon>
        <taxon>Planctomycetota</taxon>
        <taxon>Planctomycetia</taxon>
        <taxon>Pirellulales</taxon>
        <taxon>Pirellulaceae</taxon>
        <taxon>Roseimaritima</taxon>
    </lineage>
</organism>
<gene>
    <name evidence="4" type="ORF">UC8_02180</name>
</gene>
<keyword evidence="1" id="KW-0732">Signal</keyword>
<dbReference type="SUPFAM" id="SSF52266">
    <property type="entry name" value="SGNH hydrolase"/>
    <property type="match status" value="1"/>
</dbReference>
<dbReference type="AlphaFoldDB" id="A0A5B9QWD9"/>
<evidence type="ECO:0008006" key="6">
    <source>
        <dbReference type="Google" id="ProtNLM"/>
    </source>
</evidence>
<dbReference type="Gene3D" id="3.40.50.1110">
    <property type="entry name" value="SGNH hydrolase"/>
    <property type="match status" value="1"/>
</dbReference>
<protein>
    <recommendedName>
        <fullName evidence="6">SGNH hydrolase-type esterase domain-containing protein</fullName>
    </recommendedName>
</protein>
<evidence type="ECO:0000313" key="5">
    <source>
        <dbReference type="Proteomes" id="UP000325286"/>
    </source>
</evidence>